<name>A0ABU3BRE6_9BACT</name>
<evidence type="ECO:0000313" key="11">
    <source>
        <dbReference type="EMBL" id="MDT0631859.1"/>
    </source>
</evidence>
<feature type="domain" description="TonB-dependent receptor plug" evidence="10">
    <location>
        <begin position="119"/>
        <end position="253"/>
    </location>
</feature>
<comment type="subcellular location">
    <subcellularLocation>
        <location evidence="1 8">Cell outer membrane</location>
        <topology evidence="1 8">Multi-pass membrane protein</topology>
    </subcellularLocation>
</comment>
<dbReference type="InterPro" id="IPR023996">
    <property type="entry name" value="TonB-dep_OMP_SusC/RagA"/>
</dbReference>
<comment type="caution">
    <text evidence="11">The sequence shown here is derived from an EMBL/GenBank/DDBJ whole genome shotgun (WGS) entry which is preliminary data.</text>
</comment>
<evidence type="ECO:0000256" key="7">
    <source>
        <dbReference type="ARBA" id="ARBA00023237"/>
    </source>
</evidence>
<evidence type="ECO:0000256" key="6">
    <source>
        <dbReference type="ARBA" id="ARBA00023136"/>
    </source>
</evidence>
<dbReference type="NCBIfam" id="TIGR04057">
    <property type="entry name" value="SusC_RagA_signa"/>
    <property type="match status" value="1"/>
</dbReference>
<keyword evidence="7 8" id="KW-0998">Cell outer membrane</keyword>
<comment type="similarity">
    <text evidence="8">Belongs to the TonB-dependent receptor family.</text>
</comment>
<evidence type="ECO:0000256" key="4">
    <source>
        <dbReference type="ARBA" id="ARBA00022692"/>
    </source>
</evidence>
<keyword evidence="2 8" id="KW-0813">Transport</keyword>
<sequence>MILSTNRAALVVAFVLLPALASAQTVSGTVTDASSGQPIPGATVVVLASTIGVRTDVDGGYEIELPPGQRRLEYSFVGYRTETVTVEPGQTVVDVALEEDLLGLDEVVVTGLGTSVKRSNSAISVETISARELSEVTTPQTLDGALNGKITGAVVNSNSGAPGGGINIRLRGITTINGNSQPLYVVDGVIVSNDAVSNGTNAVSEASGGGNASSQDNPVSRIADLPAEDIESIEVLKGPSAAAIYGARASNGVVVIRTKSGAAGRTEVSLSQTVGVASIQRTLGSRQFTAATAEATYGPAGLAAFNAAGGRTFDLEEELFGNDGLLLTTNLSVSGGNDRTQFYVSGIVKDDEGIVAGTGYEKQSGRINLTHRLSDLFEVDANANYVRSVANRGITGNDNSGATFGVGLLATPSFVDLRPGADGEFPDNPFNAANPLQTRDLATIEETNNRFFGSGKATVNLLTSATQSLQLIGVGGVDYYALDQANLFPVQLQFEPDDELPGTSSLGRTTNLNTNVQLLAVHAYAPEGRDLSFTTQAGLTAFDQEFDNVLTVSRGLIPDQQNLNLASSIQTNQNRFFQNDRALFAQEEVSYRDAVIATAGLRVERSSANGDVSDYYAYPKAGLALNLTNLGVLEGGAVDLFKLRAAFGQTGNTAPFGSKFTTFGTSTIASNAGLVLEGRRGFAGIEPERATEFEGGLDLTLFGGRVNLEATAYTKVVDNLILDRQVEPSSGFTIETFNGGQLRNNGVELGLSLVPVSTDLVQWISRTSFWANDAEITELTVPPFQAIGGGFGNTLGSIRIEEGRSPTQIVGTDEDGEVVALGDVSPDFQMSFFNDIAIARRLRLTVFGHWKKGGDNINLTELLSDLLGTSPDFDEDNDGDGTADGLQRLDASGARRFVQNASYFKLREVGLYYDVAPSLFGPLAGGLRTLRVGVSANNLFTITPYKSYDPEVSNFGSSPVASGVEVAPFPSSRTFNVHVRVGL</sequence>
<dbReference type="SUPFAM" id="SSF56935">
    <property type="entry name" value="Porins"/>
    <property type="match status" value="1"/>
</dbReference>
<keyword evidence="6 8" id="KW-0472">Membrane</keyword>
<dbReference type="InterPro" id="IPR023997">
    <property type="entry name" value="TonB-dep_OMP_SusC/RagA_CS"/>
</dbReference>
<evidence type="ECO:0000256" key="5">
    <source>
        <dbReference type="ARBA" id="ARBA00022729"/>
    </source>
</evidence>
<evidence type="ECO:0000256" key="8">
    <source>
        <dbReference type="PROSITE-ProRule" id="PRU01360"/>
    </source>
</evidence>
<organism evidence="11 12">
    <name type="scientific">Rubrivirga litoralis</name>
    <dbReference type="NCBI Taxonomy" id="3075598"/>
    <lineage>
        <taxon>Bacteria</taxon>
        <taxon>Pseudomonadati</taxon>
        <taxon>Rhodothermota</taxon>
        <taxon>Rhodothermia</taxon>
        <taxon>Rhodothermales</taxon>
        <taxon>Rubricoccaceae</taxon>
        <taxon>Rubrivirga</taxon>
    </lineage>
</organism>
<feature type="signal peptide" evidence="9">
    <location>
        <begin position="1"/>
        <end position="23"/>
    </location>
</feature>
<dbReference type="Pfam" id="PF13715">
    <property type="entry name" value="CarbopepD_reg_2"/>
    <property type="match status" value="1"/>
</dbReference>
<dbReference type="Proteomes" id="UP001267426">
    <property type="component" value="Unassembled WGS sequence"/>
</dbReference>
<keyword evidence="3 8" id="KW-1134">Transmembrane beta strand</keyword>
<keyword evidence="12" id="KW-1185">Reference proteome</keyword>
<dbReference type="Gene3D" id="2.40.170.20">
    <property type="entry name" value="TonB-dependent receptor, beta-barrel domain"/>
    <property type="match status" value="1"/>
</dbReference>
<protein>
    <submittedName>
        <fullName evidence="11">SusC/RagA family TonB-linked outer membrane protein</fullName>
    </submittedName>
</protein>
<evidence type="ECO:0000256" key="2">
    <source>
        <dbReference type="ARBA" id="ARBA00022448"/>
    </source>
</evidence>
<gene>
    <name evidence="11" type="ORF">RM540_08895</name>
</gene>
<dbReference type="InterPro" id="IPR037066">
    <property type="entry name" value="Plug_dom_sf"/>
</dbReference>
<dbReference type="Gene3D" id="2.170.130.10">
    <property type="entry name" value="TonB-dependent receptor, plug domain"/>
    <property type="match status" value="1"/>
</dbReference>
<evidence type="ECO:0000256" key="3">
    <source>
        <dbReference type="ARBA" id="ARBA00022452"/>
    </source>
</evidence>
<keyword evidence="4 8" id="KW-0812">Transmembrane</keyword>
<dbReference type="PANTHER" id="PTHR30069">
    <property type="entry name" value="TONB-DEPENDENT OUTER MEMBRANE RECEPTOR"/>
    <property type="match status" value="1"/>
</dbReference>
<dbReference type="Gene3D" id="2.60.40.1120">
    <property type="entry name" value="Carboxypeptidase-like, regulatory domain"/>
    <property type="match status" value="1"/>
</dbReference>
<dbReference type="NCBIfam" id="TIGR04056">
    <property type="entry name" value="OMP_RagA_SusC"/>
    <property type="match status" value="1"/>
</dbReference>
<dbReference type="SUPFAM" id="SSF49464">
    <property type="entry name" value="Carboxypeptidase regulatory domain-like"/>
    <property type="match status" value="1"/>
</dbReference>
<dbReference type="RefSeq" id="WP_311663245.1">
    <property type="nucleotide sequence ID" value="NZ_JAVRHT010000018.1"/>
</dbReference>
<proteinExistence type="inferred from homology"/>
<evidence type="ECO:0000256" key="1">
    <source>
        <dbReference type="ARBA" id="ARBA00004571"/>
    </source>
</evidence>
<dbReference type="PANTHER" id="PTHR30069:SF29">
    <property type="entry name" value="HEMOGLOBIN AND HEMOGLOBIN-HAPTOGLOBIN-BINDING PROTEIN 1-RELATED"/>
    <property type="match status" value="1"/>
</dbReference>
<dbReference type="Pfam" id="PF07715">
    <property type="entry name" value="Plug"/>
    <property type="match status" value="1"/>
</dbReference>
<evidence type="ECO:0000256" key="9">
    <source>
        <dbReference type="SAM" id="SignalP"/>
    </source>
</evidence>
<reference evidence="11 12" key="1">
    <citation type="submission" date="2023-09" db="EMBL/GenBank/DDBJ databases">
        <authorList>
            <person name="Rey-Velasco X."/>
        </authorList>
    </citation>
    <scope>NUCLEOTIDE SEQUENCE [LARGE SCALE GENOMIC DNA]</scope>
    <source>
        <strain evidence="11 12">F394</strain>
    </source>
</reference>
<dbReference type="InterPro" id="IPR012910">
    <property type="entry name" value="Plug_dom"/>
</dbReference>
<dbReference type="InterPro" id="IPR039426">
    <property type="entry name" value="TonB-dep_rcpt-like"/>
</dbReference>
<dbReference type="PROSITE" id="PS52016">
    <property type="entry name" value="TONB_DEPENDENT_REC_3"/>
    <property type="match status" value="1"/>
</dbReference>
<feature type="chain" id="PRO_5046667787" evidence="9">
    <location>
        <begin position="24"/>
        <end position="983"/>
    </location>
</feature>
<dbReference type="InterPro" id="IPR036942">
    <property type="entry name" value="Beta-barrel_TonB_sf"/>
</dbReference>
<dbReference type="EMBL" id="JAVRHT010000018">
    <property type="protein sequence ID" value="MDT0631859.1"/>
    <property type="molecule type" value="Genomic_DNA"/>
</dbReference>
<evidence type="ECO:0000313" key="12">
    <source>
        <dbReference type="Proteomes" id="UP001267426"/>
    </source>
</evidence>
<evidence type="ECO:0000259" key="10">
    <source>
        <dbReference type="Pfam" id="PF07715"/>
    </source>
</evidence>
<dbReference type="InterPro" id="IPR008969">
    <property type="entry name" value="CarboxyPept-like_regulatory"/>
</dbReference>
<accession>A0ABU3BRE6</accession>
<keyword evidence="5 9" id="KW-0732">Signal</keyword>